<keyword evidence="1 4" id="KW-0489">Methyltransferase</keyword>
<dbReference type="AlphaFoldDB" id="A0A6H1ZYJ4"/>
<evidence type="ECO:0000313" key="4">
    <source>
        <dbReference type="EMBL" id="QJA52335.1"/>
    </source>
</evidence>
<dbReference type="InterPro" id="IPR029063">
    <property type="entry name" value="SAM-dependent_MTases_sf"/>
</dbReference>
<dbReference type="GO" id="GO:0003677">
    <property type="term" value="F:DNA binding"/>
    <property type="evidence" value="ECO:0007669"/>
    <property type="project" value="InterPro"/>
</dbReference>
<dbReference type="InterPro" id="IPR002941">
    <property type="entry name" value="DNA_methylase_N4/N6"/>
</dbReference>
<evidence type="ECO:0000313" key="5">
    <source>
        <dbReference type="EMBL" id="QJH99786.1"/>
    </source>
</evidence>
<proteinExistence type="predicted"/>
<dbReference type="InterPro" id="IPR001091">
    <property type="entry name" value="RM_Methyltransferase"/>
</dbReference>
<feature type="domain" description="DNA methylase N-4/N-6" evidence="3">
    <location>
        <begin position="31"/>
        <end position="302"/>
    </location>
</feature>
<sequence length="328" mass="37260">MAVKDQVVTSKYALYCGDCCEVMPTLPDGSVHLSVYSPPFCGLYHYSSSERDMSNCRSYEEFFVHYRFVVTELFRLTMPGRLSAVHCIDVRRNGANLGGGLRDFPGDLIRMHEALGWSYVARYHVWKEPLMVRNRTMAKGLAHQQVVEDASLCDVASADYLLLFRKRGENPVPVRHPTGLDNYAGERPIPPNLLDLRNWKGKQTENRYSHWIWRQYASAFWDDVRIDHVLPFKDTREPDDERHVHPLQLDVIERTVVLRSNPGEVVLTPFMGVGSECYGAVINGRRAVGIELKETYYRQAVKNVEEGATKGRVNEQAVLPGLDGDGDG</sequence>
<organism evidence="4">
    <name type="scientific">viral metagenome</name>
    <dbReference type="NCBI Taxonomy" id="1070528"/>
    <lineage>
        <taxon>unclassified sequences</taxon>
        <taxon>metagenomes</taxon>
        <taxon>organismal metagenomes</taxon>
    </lineage>
</organism>
<dbReference type="Gene3D" id="3.40.50.150">
    <property type="entry name" value="Vaccinia Virus protein VP39"/>
    <property type="match status" value="1"/>
</dbReference>
<name>A0A6H1ZYJ4_9ZZZZ</name>
<protein>
    <submittedName>
        <fullName evidence="4">Putative methyltransferase</fullName>
    </submittedName>
</protein>
<gene>
    <name evidence="4" type="ORF">TM448A02612_0007</name>
    <name evidence="5" type="ORF">TM448B01671_0011</name>
</gene>
<dbReference type="GO" id="GO:0008170">
    <property type="term" value="F:N-methyltransferase activity"/>
    <property type="evidence" value="ECO:0007669"/>
    <property type="project" value="InterPro"/>
</dbReference>
<evidence type="ECO:0000256" key="2">
    <source>
        <dbReference type="ARBA" id="ARBA00022679"/>
    </source>
</evidence>
<evidence type="ECO:0000259" key="3">
    <source>
        <dbReference type="Pfam" id="PF01555"/>
    </source>
</evidence>
<dbReference type="Pfam" id="PF01555">
    <property type="entry name" value="N6_N4_Mtase"/>
    <property type="match status" value="1"/>
</dbReference>
<dbReference type="EMBL" id="MT144331">
    <property type="protein sequence ID" value="QJA52335.1"/>
    <property type="molecule type" value="Genomic_DNA"/>
</dbReference>
<keyword evidence="2 4" id="KW-0808">Transferase</keyword>
<dbReference type="EMBL" id="MT144808">
    <property type="protein sequence ID" value="QJH99786.1"/>
    <property type="molecule type" value="Genomic_DNA"/>
</dbReference>
<accession>A0A6H1ZYJ4</accession>
<dbReference type="GO" id="GO:0032259">
    <property type="term" value="P:methylation"/>
    <property type="evidence" value="ECO:0007669"/>
    <property type="project" value="UniProtKB-KW"/>
</dbReference>
<dbReference type="SUPFAM" id="SSF53335">
    <property type="entry name" value="S-adenosyl-L-methionine-dependent methyltransferases"/>
    <property type="match status" value="1"/>
</dbReference>
<dbReference type="PRINTS" id="PR00508">
    <property type="entry name" value="S21N4MTFRASE"/>
</dbReference>
<evidence type="ECO:0000256" key="1">
    <source>
        <dbReference type="ARBA" id="ARBA00022603"/>
    </source>
</evidence>
<reference evidence="4" key="1">
    <citation type="submission" date="2020-03" db="EMBL/GenBank/DDBJ databases">
        <title>The deep terrestrial virosphere.</title>
        <authorList>
            <person name="Holmfeldt K."/>
            <person name="Nilsson E."/>
            <person name="Simone D."/>
            <person name="Lopez-Fernandez M."/>
            <person name="Wu X."/>
            <person name="de Brujin I."/>
            <person name="Lundin D."/>
            <person name="Andersson A."/>
            <person name="Bertilsson S."/>
            <person name="Dopson M."/>
        </authorList>
    </citation>
    <scope>NUCLEOTIDE SEQUENCE</scope>
    <source>
        <strain evidence="4">TM448A02612</strain>
        <strain evidence="5">TM448B01671</strain>
    </source>
</reference>